<comment type="subcellular location">
    <subcellularLocation>
        <location evidence="1">Cell membrane</location>
        <topology evidence="1">Multi-pass membrane protein</topology>
    </subcellularLocation>
</comment>
<dbReference type="Proteomes" id="UP000184226">
    <property type="component" value="Unassembled WGS sequence"/>
</dbReference>
<feature type="transmembrane region" description="Helical" evidence="6">
    <location>
        <begin position="314"/>
        <end position="340"/>
    </location>
</feature>
<feature type="transmembrane region" description="Helical" evidence="6">
    <location>
        <begin position="85"/>
        <end position="104"/>
    </location>
</feature>
<feature type="transmembrane region" description="Helical" evidence="6">
    <location>
        <begin position="286"/>
        <end position="308"/>
    </location>
</feature>
<feature type="transmembrane region" description="Helical" evidence="6">
    <location>
        <begin position="352"/>
        <end position="373"/>
    </location>
</feature>
<feature type="transmembrane region" description="Helical" evidence="6">
    <location>
        <begin position="33"/>
        <end position="51"/>
    </location>
</feature>
<evidence type="ECO:0000256" key="5">
    <source>
        <dbReference type="ARBA" id="ARBA00023136"/>
    </source>
</evidence>
<feature type="transmembrane region" description="Helical" evidence="6">
    <location>
        <begin position="159"/>
        <end position="187"/>
    </location>
</feature>
<evidence type="ECO:0000256" key="4">
    <source>
        <dbReference type="ARBA" id="ARBA00022989"/>
    </source>
</evidence>
<name>A0A1M5SF85_9BURK</name>
<sequence>MKTRILIAGAGLGLLALVPFALSQGLVNAAIPMLIAALFACAYNLLCGQAGMLSFGHAAYFGVGAFATIHAMNALGGAGLLPTPLMPLAGAAGGLVFGAIAGWFATQRTGAYFAMITLAIAELLHAMAPHLKDVFGGEAGLSAMRMPAWGFTFGTTNEVYYLTLIWVALSLMLLYLLTFTPLGRLALGVRENSHRLNFLGYDVHRINVLIFAISGMFSGVAGGLQVISNEAANYVIFDPSLSAAVVLNTYIGGINVFLGPALGAALMTFFGYAVSDMTQSWMLYQGLLFVLVMMFMPAGLSGLGALAARFAKRYGIRAVAPAAFLYLTAFSSFAAACIFLTELIRRIFAQDYMAIAKAAGASGLPAITLFGWNWPPSGIVTWAVPIALALLGIACWKFANASIGGLAQASPGADGGAIEPTPEQESV</sequence>
<gene>
    <name evidence="7" type="ORF">SAMN04488135_10362</name>
</gene>
<dbReference type="RefSeq" id="WP_073102264.1">
    <property type="nucleotide sequence ID" value="NZ_FQXE01000003.1"/>
</dbReference>
<dbReference type="PANTHER" id="PTHR30482">
    <property type="entry name" value="HIGH-AFFINITY BRANCHED-CHAIN AMINO ACID TRANSPORT SYSTEM PERMEASE"/>
    <property type="match status" value="1"/>
</dbReference>
<evidence type="ECO:0000313" key="7">
    <source>
        <dbReference type="EMBL" id="SHH37139.1"/>
    </source>
</evidence>
<dbReference type="GO" id="GO:0005886">
    <property type="term" value="C:plasma membrane"/>
    <property type="evidence" value="ECO:0007669"/>
    <property type="project" value="UniProtKB-SubCell"/>
</dbReference>
<feature type="transmembrane region" description="Helical" evidence="6">
    <location>
        <begin position="379"/>
        <end position="399"/>
    </location>
</feature>
<reference evidence="7 8" key="1">
    <citation type="submission" date="2016-11" db="EMBL/GenBank/DDBJ databases">
        <authorList>
            <person name="Jaros S."/>
            <person name="Januszkiewicz K."/>
            <person name="Wedrychowicz H."/>
        </authorList>
    </citation>
    <scope>NUCLEOTIDE SEQUENCE [LARGE SCALE GENOMIC DNA]</scope>
    <source>
        <strain evidence="7 8">CGMCC 1.10190</strain>
    </source>
</reference>
<evidence type="ECO:0000256" key="3">
    <source>
        <dbReference type="ARBA" id="ARBA00022692"/>
    </source>
</evidence>
<keyword evidence="4 6" id="KW-1133">Transmembrane helix</keyword>
<accession>A0A1M5SF85</accession>
<evidence type="ECO:0000313" key="8">
    <source>
        <dbReference type="Proteomes" id="UP000184226"/>
    </source>
</evidence>
<dbReference type="PANTHER" id="PTHR30482:SF17">
    <property type="entry name" value="ABC TRANSPORTER ATP-BINDING PROTEIN"/>
    <property type="match status" value="1"/>
</dbReference>
<keyword evidence="3 6" id="KW-0812">Transmembrane</keyword>
<keyword evidence="5 6" id="KW-0472">Membrane</keyword>
<dbReference type="AlphaFoldDB" id="A0A1M5SF85"/>
<dbReference type="STRING" id="658167.SAMN04488135_10362"/>
<evidence type="ECO:0000256" key="2">
    <source>
        <dbReference type="ARBA" id="ARBA00022475"/>
    </source>
</evidence>
<organism evidence="7 8">
    <name type="scientific">Pollutimonas bauzanensis</name>
    <dbReference type="NCBI Taxonomy" id="658167"/>
    <lineage>
        <taxon>Bacteria</taxon>
        <taxon>Pseudomonadati</taxon>
        <taxon>Pseudomonadota</taxon>
        <taxon>Betaproteobacteria</taxon>
        <taxon>Burkholderiales</taxon>
        <taxon>Alcaligenaceae</taxon>
        <taxon>Pollutimonas</taxon>
    </lineage>
</organism>
<dbReference type="OrthoDB" id="9034298at2"/>
<keyword evidence="8" id="KW-1185">Reference proteome</keyword>
<feature type="transmembrane region" description="Helical" evidence="6">
    <location>
        <begin position="247"/>
        <end position="274"/>
    </location>
</feature>
<feature type="transmembrane region" description="Helical" evidence="6">
    <location>
        <begin position="208"/>
        <end position="227"/>
    </location>
</feature>
<dbReference type="InterPro" id="IPR001851">
    <property type="entry name" value="ABC_transp_permease"/>
</dbReference>
<dbReference type="InterPro" id="IPR043428">
    <property type="entry name" value="LivM-like"/>
</dbReference>
<evidence type="ECO:0000256" key="6">
    <source>
        <dbReference type="SAM" id="Phobius"/>
    </source>
</evidence>
<dbReference type="Pfam" id="PF02653">
    <property type="entry name" value="BPD_transp_2"/>
    <property type="match status" value="1"/>
</dbReference>
<dbReference type="CDD" id="cd06581">
    <property type="entry name" value="TM_PBP1_LivM_like"/>
    <property type="match status" value="1"/>
</dbReference>
<protein>
    <submittedName>
        <fullName evidence="7">Amino acid/amide ABC transporter membrane protein 2, HAAT family (TC 3.A.1.4.-)</fullName>
    </submittedName>
</protein>
<proteinExistence type="predicted"/>
<keyword evidence="2" id="KW-1003">Cell membrane</keyword>
<feature type="transmembrane region" description="Helical" evidence="6">
    <location>
        <begin position="111"/>
        <end position="128"/>
    </location>
</feature>
<dbReference type="EMBL" id="FQXE01000003">
    <property type="protein sequence ID" value="SHH37139.1"/>
    <property type="molecule type" value="Genomic_DNA"/>
</dbReference>
<evidence type="ECO:0000256" key="1">
    <source>
        <dbReference type="ARBA" id="ARBA00004651"/>
    </source>
</evidence>
<dbReference type="GO" id="GO:0015658">
    <property type="term" value="F:branched-chain amino acid transmembrane transporter activity"/>
    <property type="evidence" value="ECO:0007669"/>
    <property type="project" value="InterPro"/>
</dbReference>
<feature type="transmembrane region" description="Helical" evidence="6">
    <location>
        <begin position="58"/>
        <end position="79"/>
    </location>
</feature>